<keyword evidence="3" id="KW-1185">Reference proteome</keyword>
<feature type="compositionally biased region" description="Low complexity" evidence="1">
    <location>
        <begin position="1"/>
        <end position="19"/>
    </location>
</feature>
<organism evidence="2 3">
    <name type="scientific">Nocardia callitridis</name>
    <dbReference type="NCBI Taxonomy" id="648753"/>
    <lineage>
        <taxon>Bacteria</taxon>
        <taxon>Bacillati</taxon>
        <taxon>Actinomycetota</taxon>
        <taxon>Actinomycetes</taxon>
        <taxon>Mycobacteriales</taxon>
        <taxon>Nocardiaceae</taxon>
        <taxon>Nocardia</taxon>
    </lineage>
</organism>
<evidence type="ECO:0000313" key="3">
    <source>
        <dbReference type="Proteomes" id="UP001500603"/>
    </source>
</evidence>
<gene>
    <name evidence="2" type="ORF">GCM10023318_03180</name>
</gene>
<dbReference type="Proteomes" id="UP001500603">
    <property type="component" value="Unassembled WGS sequence"/>
</dbReference>
<dbReference type="EMBL" id="BAABJM010000001">
    <property type="protein sequence ID" value="GAA5042648.1"/>
    <property type="molecule type" value="Genomic_DNA"/>
</dbReference>
<dbReference type="RefSeq" id="WP_345493163.1">
    <property type="nucleotide sequence ID" value="NZ_BAABJM010000001.1"/>
</dbReference>
<reference evidence="3" key="1">
    <citation type="journal article" date="2019" name="Int. J. Syst. Evol. Microbiol.">
        <title>The Global Catalogue of Microorganisms (GCM) 10K type strain sequencing project: providing services to taxonomists for standard genome sequencing and annotation.</title>
        <authorList>
            <consortium name="The Broad Institute Genomics Platform"/>
            <consortium name="The Broad Institute Genome Sequencing Center for Infectious Disease"/>
            <person name="Wu L."/>
            <person name="Ma J."/>
        </authorList>
    </citation>
    <scope>NUCLEOTIDE SEQUENCE [LARGE SCALE GENOMIC DNA]</scope>
    <source>
        <strain evidence="3">JCM 18298</strain>
    </source>
</reference>
<evidence type="ECO:0000256" key="1">
    <source>
        <dbReference type="SAM" id="MobiDB-lite"/>
    </source>
</evidence>
<evidence type="ECO:0008006" key="4">
    <source>
        <dbReference type="Google" id="ProtNLM"/>
    </source>
</evidence>
<comment type="caution">
    <text evidence="2">The sequence shown here is derived from an EMBL/GenBank/DDBJ whole genome shotgun (WGS) entry which is preliminary data.</text>
</comment>
<name>A0ABP9JS97_9NOCA</name>
<sequence>MVKTSTEAATATEPGAGSPFPGYTDAAKAGSLRVRMDPQGFVDIDKACEELIARLTRARDDARALGAQATWGLGEQNPRLFSAVELVRLFRDKAFGGANNANDTVEQYLAVAEDIRAMFHAACESYQRVDADFAARLREITA</sequence>
<accession>A0ABP9JS97</accession>
<proteinExistence type="predicted"/>
<evidence type="ECO:0000313" key="2">
    <source>
        <dbReference type="EMBL" id="GAA5042648.1"/>
    </source>
</evidence>
<protein>
    <recommendedName>
        <fullName evidence="4">PE domain-containing protein</fullName>
    </recommendedName>
</protein>
<feature type="region of interest" description="Disordered" evidence="1">
    <location>
        <begin position="1"/>
        <end position="22"/>
    </location>
</feature>